<dbReference type="PANTHER" id="PTHR31566:SF0">
    <property type="entry name" value="CYTOCHROME C BIOGENESIS PROTEIN CCS1, CHLOROPLASTIC"/>
    <property type="match status" value="1"/>
</dbReference>
<evidence type="ECO:0000256" key="1">
    <source>
        <dbReference type="ARBA" id="ARBA00004141"/>
    </source>
</evidence>
<feature type="transmembrane region" description="Helical" evidence="6">
    <location>
        <begin position="179"/>
        <end position="197"/>
    </location>
</feature>
<comment type="caution">
    <text evidence="8">The sequence shown here is derived from an EMBL/GenBank/DDBJ whole genome shotgun (WGS) entry which is preliminary data.</text>
</comment>
<protein>
    <submittedName>
        <fullName evidence="8">Cytochrome c biogenesis protein ResB</fullName>
    </submittedName>
</protein>
<dbReference type="Proteomes" id="UP001567350">
    <property type="component" value="Unassembled WGS sequence"/>
</dbReference>
<feature type="transmembrane region" description="Helical" evidence="6">
    <location>
        <begin position="647"/>
        <end position="665"/>
    </location>
</feature>
<dbReference type="InterPro" id="IPR007816">
    <property type="entry name" value="ResB-like_domain"/>
</dbReference>
<evidence type="ECO:0000313" key="9">
    <source>
        <dbReference type="Proteomes" id="UP001567350"/>
    </source>
</evidence>
<feature type="transmembrane region" description="Helical" evidence="6">
    <location>
        <begin position="80"/>
        <end position="99"/>
    </location>
</feature>
<gene>
    <name evidence="8" type="ORF">ACBP88_03065</name>
</gene>
<keyword evidence="4 6" id="KW-1133">Transmembrane helix</keyword>
<evidence type="ECO:0000256" key="3">
    <source>
        <dbReference type="ARBA" id="ARBA00022748"/>
    </source>
</evidence>
<feature type="transmembrane region" description="Helical" evidence="6">
    <location>
        <begin position="21"/>
        <end position="48"/>
    </location>
</feature>
<reference evidence="8 9" key="1">
    <citation type="submission" date="2024-08" db="EMBL/GenBank/DDBJ databases">
        <authorList>
            <person name="Feng Z."/>
            <person name="Ronholm J."/>
        </authorList>
    </citation>
    <scope>NUCLEOTIDE SEQUENCE [LARGE SCALE GENOMIC DNA]</scope>
    <source>
        <strain evidence="8 9">4-AB0-8</strain>
    </source>
</reference>
<dbReference type="EMBL" id="JBGJLR010000002">
    <property type="protein sequence ID" value="MEZ2738448.1"/>
    <property type="molecule type" value="Genomic_DNA"/>
</dbReference>
<dbReference type="RefSeq" id="WP_370890551.1">
    <property type="nucleotide sequence ID" value="NZ_JBGJLR010000002.1"/>
</dbReference>
<dbReference type="PANTHER" id="PTHR31566">
    <property type="entry name" value="CYTOCHROME C BIOGENESIS PROTEIN CCS1, CHLOROPLASTIC"/>
    <property type="match status" value="1"/>
</dbReference>
<dbReference type="Pfam" id="PF05140">
    <property type="entry name" value="ResB"/>
    <property type="match status" value="1"/>
</dbReference>
<keyword evidence="3" id="KW-0201">Cytochrome c-type biogenesis</keyword>
<feature type="domain" description="ResB-like" evidence="7">
    <location>
        <begin position="28"/>
        <end position="701"/>
    </location>
</feature>
<evidence type="ECO:0000256" key="4">
    <source>
        <dbReference type="ARBA" id="ARBA00022989"/>
    </source>
</evidence>
<comment type="subcellular location">
    <subcellularLocation>
        <location evidence="1">Membrane</location>
        <topology evidence="1">Multi-pass membrane protein</topology>
    </subcellularLocation>
</comment>
<sequence>MSDSSSGKPSHREQPQRMRALLELLASMRFAIALLTIICIASVIGTVLKQHEPSVNYVNQFGPFWAELFLALKLNAVYSAWWFLLILAFLVTSTTLCLLRHTPKYMADLRNYKEDIREQSLKAFHHKAQAALNEQPQAAAQRIGGILARSGWKVKLQERETPAGKGYMLAAKAGAANKLGYIAAHSAIVMICIGGLLDGDMVVRAQMWLGGKTPYTGAGRISDVPPEHRLSLRNPTYRGNLMVAEGTQAGTAILNQSDGVLLQELPFSVELKKFVVEYYDTGMPKLFASDVIIHDRETGEQLEKRIEVNHPASYKGIEIYQSSFDDGGSQVKLRAVPFTAGGEAFEVEGYIGSATELMRAGSSKPADVMTLEFTELRTINVENFSGQKNANAAVDVRKVDLRSSIESRLGGGHKTAKPQELRNIGPSIGYKLRDASGQAREYQNYMSPVDFGDGVSMFLLGVRENPSEAFRYLRIPADDQGSMQGFMRMRAALQDPAMREEAVRRYAKQAVPAEREDLREALTQSALRAVNLFAGSGKLVNGVPDGGLQAIGQFMEANVPEAERERASEVLIRILNGVLYDLAQLSREKAGLKPLEAGEQTLGFMTQSVFALSDAQFYPAPMAFMMEDFKQVQASVFQVARAPGKNIVYLGCLFLIIGVFAMLYIRDRRLWIWVAPQGDAAQATMALSSNRKIMDTDREFDNLKQKLLATSAAAASPTERSV</sequence>
<dbReference type="InterPro" id="IPR023494">
    <property type="entry name" value="Cyt_c_bgen_Ccs1/CcsB/ResB"/>
</dbReference>
<evidence type="ECO:0000256" key="6">
    <source>
        <dbReference type="SAM" id="Phobius"/>
    </source>
</evidence>
<evidence type="ECO:0000259" key="7">
    <source>
        <dbReference type="Pfam" id="PF05140"/>
    </source>
</evidence>
<organism evidence="8 9">
    <name type="scientific">Comamonas jiangduensis</name>
    <dbReference type="NCBI Taxonomy" id="1194168"/>
    <lineage>
        <taxon>Bacteria</taxon>
        <taxon>Pseudomonadati</taxon>
        <taxon>Pseudomonadota</taxon>
        <taxon>Betaproteobacteria</taxon>
        <taxon>Burkholderiales</taxon>
        <taxon>Comamonadaceae</taxon>
        <taxon>Comamonas</taxon>
    </lineage>
</organism>
<keyword evidence="2 6" id="KW-0812">Transmembrane</keyword>
<evidence type="ECO:0000313" key="8">
    <source>
        <dbReference type="EMBL" id="MEZ2738448.1"/>
    </source>
</evidence>
<keyword evidence="9" id="KW-1185">Reference proteome</keyword>
<proteinExistence type="predicted"/>
<evidence type="ECO:0000256" key="5">
    <source>
        <dbReference type="ARBA" id="ARBA00023136"/>
    </source>
</evidence>
<keyword evidence="5 6" id="KW-0472">Membrane</keyword>
<evidence type="ECO:0000256" key="2">
    <source>
        <dbReference type="ARBA" id="ARBA00022692"/>
    </source>
</evidence>
<name>A0ABV4IDH6_9BURK</name>
<accession>A0ABV4IDH6</accession>